<comment type="function">
    <text evidence="6">Involved in the regulation of the intracellular balance of NAD and NADP, and is a key enzyme in the biosynthesis of NADP. Catalyzes specifically the phosphorylation on 2'-hydroxyl of the adenosine moiety of NAD to yield NADP.</text>
</comment>
<evidence type="ECO:0000256" key="1">
    <source>
        <dbReference type="ARBA" id="ARBA00022679"/>
    </source>
</evidence>
<dbReference type="GO" id="GO:0005524">
    <property type="term" value="F:ATP binding"/>
    <property type="evidence" value="ECO:0007669"/>
    <property type="project" value="UniProtKB-KW"/>
</dbReference>
<sequence length="277" mass="30997">MDKISSINIIHSSTRDYKETLKRCEKTLEENNVVIKHIVANKSQKELKKLESSEDLILVIGGDGTMIGAIRDLCHLNTPFLGVNIGKLGFLTDLQLGSLELELPKILKGDYQEESRNLLEVSDKDNSFLLVNEVVLHSGELAKMTSFSLFKNNKLIANHKSDGLIVSSATGSTAYMYSGGGPVLYPTLDVFAIMPMFSHSSSTRPLIIPAEDELELKYEHDEKAKVIVDGHNEFDLNSGDSLKIKNSSTRYRLIHPTDYDYFEACRSKLYWGLPIVK</sequence>
<evidence type="ECO:0000313" key="8">
    <source>
        <dbReference type="Proteomes" id="UP000744438"/>
    </source>
</evidence>
<feature type="binding site" evidence="6">
    <location>
        <position position="162"/>
    </location>
    <ligand>
        <name>NAD(+)</name>
        <dbReference type="ChEBI" id="CHEBI:57540"/>
    </ligand>
</feature>
<dbReference type="Proteomes" id="UP000744438">
    <property type="component" value="Unassembled WGS sequence"/>
</dbReference>
<accession>A0A937I4J3</accession>
<protein>
    <recommendedName>
        <fullName evidence="6">NAD kinase</fullName>
        <ecNumber evidence="6">2.7.1.23</ecNumber>
    </recommendedName>
    <alternativeName>
        <fullName evidence="6">ATP-dependent NAD kinase</fullName>
    </alternativeName>
</protein>
<comment type="caution">
    <text evidence="6">Lacks conserved residue(s) required for the propagation of feature annotation.</text>
</comment>
<proteinExistence type="inferred from homology"/>
<dbReference type="Pfam" id="PF20143">
    <property type="entry name" value="NAD_kinase_C"/>
    <property type="match status" value="1"/>
</dbReference>
<dbReference type="Gene3D" id="2.60.200.30">
    <property type="entry name" value="Probable inorganic polyphosphate/atp-NAD kinase, domain 2"/>
    <property type="match status" value="1"/>
</dbReference>
<feature type="binding site" evidence="6">
    <location>
        <position position="143"/>
    </location>
    <ligand>
        <name>NAD(+)</name>
        <dbReference type="ChEBI" id="CHEBI:57540"/>
    </ligand>
</feature>
<evidence type="ECO:0000256" key="4">
    <source>
        <dbReference type="ARBA" id="ARBA00023027"/>
    </source>
</evidence>
<dbReference type="InterPro" id="IPR016064">
    <property type="entry name" value="NAD/diacylglycerol_kinase_sf"/>
</dbReference>
<dbReference type="InterPro" id="IPR002504">
    <property type="entry name" value="NADK"/>
</dbReference>
<feature type="binding site" evidence="6">
    <location>
        <begin position="132"/>
        <end position="133"/>
    </location>
    <ligand>
        <name>NAD(+)</name>
        <dbReference type="ChEBI" id="CHEBI:57540"/>
    </ligand>
</feature>
<evidence type="ECO:0000256" key="3">
    <source>
        <dbReference type="ARBA" id="ARBA00022857"/>
    </source>
</evidence>
<dbReference type="SUPFAM" id="SSF111331">
    <property type="entry name" value="NAD kinase/diacylglycerol kinase-like"/>
    <property type="match status" value="1"/>
</dbReference>
<feature type="binding site" evidence="6">
    <location>
        <begin position="63"/>
        <end position="64"/>
    </location>
    <ligand>
        <name>NAD(+)</name>
        <dbReference type="ChEBI" id="CHEBI:57540"/>
    </ligand>
</feature>
<dbReference type="Pfam" id="PF01513">
    <property type="entry name" value="NAD_kinase"/>
    <property type="match status" value="1"/>
</dbReference>
<dbReference type="Gene3D" id="3.40.50.10330">
    <property type="entry name" value="Probable inorganic polyphosphate/atp-NAD kinase, domain 1"/>
    <property type="match status" value="1"/>
</dbReference>
<dbReference type="PANTHER" id="PTHR20275">
    <property type="entry name" value="NAD KINASE"/>
    <property type="match status" value="1"/>
</dbReference>
<dbReference type="EC" id="2.7.1.23" evidence="6"/>
<comment type="similarity">
    <text evidence="6">Belongs to the NAD kinase family.</text>
</comment>
<feature type="binding site" evidence="6">
    <location>
        <position position="160"/>
    </location>
    <ligand>
        <name>NAD(+)</name>
        <dbReference type="ChEBI" id="CHEBI:57540"/>
    </ligand>
</feature>
<dbReference type="GO" id="GO:0003951">
    <property type="term" value="F:NAD+ kinase activity"/>
    <property type="evidence" value="ECO:0007669"/>
    <property type="project" value="UniProtKB-UniRule"/>
</dbReference>
<dbReference type="AlphaFoldDB" id="A0A937I4J3"/>
<evidence type="ECO:0000256" key="5">
    <source>
        <dbReference type="ARBA" id="ARBA00047925"/>
    </source>
</evidence>
<keyword evidence="6" id="KW-0547">Nucleotide-binding</keyword>
<keyword evidence="2 6" id="KW-0418">Kinase</keyword>
<feature type="binding site" evidence="6">
    <location>
        <begin position="173"/>
        <end position="178"/>
    </location>
    <ligand>
        <name>NAD(+)</name>
        <dbReference type="ChEBI" id="CHEBI:57540"/>
    </ligand>
</feature>
<organism evidence="7 8">
    <name type="scientific">SAR86 cluster bacterium</name>
    <dbReference type="NCBI Taxonomy" id="2030880"/>
    <lineage>
        <taxon>Bacteria</taxon>
        <taxon>Pseudomonadati</taxon>
        <taxon>Pseudomonadota</taxon>
        <taxon>Gammaproteobacteria</taxon>
        <taxon>SAR86 cluster</taxon>
    </lineage>
</organism>
<evidence type="ECO:0000256" key="2">
    <source>
        <dbReference type="ARBA" id="ARBA00022777"/>
    </source>
</evidence>
<dbReference type="InterPro" id="IPR017437">
    <property type="entry name" value="ATP-NAD_kinase_PpnK-typ_C"/>
</dbReference>
<comment type="cofactor">
    <cofactor evidence="6">
        <name>a divalent metal cation</name>
        <dbReference type="ChEBI" id="CHEBI:60240"/>
    </cofactor>
</comment>
<dbReference type="EMBL" id="JADHQC010000009">
    <property type="protein sequence ID" value="MBL6811708.1"/>
    <property type="molecule type" value="Genomic_DNA"/>
</dbReference>
<comment type="subcellular location">
    <subcellularLocation>
        <location evidence="6">Cytoplasm</location>
    </subcellularLocation>
</comment>
<dbReference type="GO" id="GO:0006741">
    <property type="term" value="P:NADP+ biosynthetic process"/>
    <property type="evidence" value="ECO:0007669"/>
    <property type="project" value="UniProtKB-UniRule"/>
</dbReference>
<keyword evidence="3 6" id="KW-0521">NADP</keyword>
<gene>
    <name evidence="6" type="primary">nadK</name>
    <name evidence="7" type="ORF">ISQ63_02355</name>
</gene>
<keyword evidence="6" id="KW-0067">ATP-binding</keyword>
<dbReference type="GO" id="GO:0051287">
    <property type="term" value="F:NAD binding"/>
    <property type="evidence" value="ECO:0007669"/>
    <property type="project" value="UniProtKB-ARBA"/>
</dbReference>
<evidence type="ECO:0000256" key="6">
    <source>
        <dbReference type="HAMAP-Rule" id="MF_00361"/>
    </source>
</evidence>
<dbReference type="GO" id="GO:0019674">
    <property type="term" value="P:NAD+ metabolic process"/>
    <property type="evidence" value="ECO:0007669"/>
    <property type="project" value="InterPro"/>
</dbReference>
<dbReference type="PANTHER" id="PTHR20275:SF0">
    <property type="entry name" value="NAD KINASE"/>
    <property type="match status" value="1"/>
</dbReference>
<dbReference type="HAMAP" id="MF_00361">
    <property type="entry name" value="NAD_kinase"/>
    <property type="match status" value="1"/>
</dbReference>
<comment type="catalytic activity">
    <reaction evidence="5 6">
        <text>NAD(+) + ATP = ADP + NADP(+) + H(+)</text>
        <dbReference type="Rhea" id="RHEA:18629"/>
        <dbReference type="ChEBI" id="CHEBI:15378"/>
        <dbReference type="ChEBI" id="CHEBI:30616"/>
        <dbReference type="ChEBI" id="CHEBI:57540"/>
        <dbReference type="ChEBI" id="CHEBI:58349"/>
        <dbReference type="ChEBI" id="CHEBI:456216"/>
        <dbReference type="EC" id="2.7.1.23"/>
    </reaction>
</comment>
<comment type="caution">
    <text evidence="7">The sequence shown here is derived from an EMBL/GenBank/DDBJ whole genome shotgun (WGS) entry which is preliminary data.</text>
</comment>
<reference evidence="7" key="1">
    <citation type="submission" date="2020-10" db="EMBL/GenBank/DDBJ databases">
        <title>Microbiome of the Black Sea water column analyzed by genome centric metagenomics.</title>
        <authorList>
            <person name="Cabello-Yeves P.J."/>
            <person name="Callieri C."/>
            <person name="Picazo A."/>
            <person name="Mehrshad M."/>
            <person name="Haro-Moreno J.M."/>
            <person name="Roda-Garcia J."/>
            <person name="Dzembekova N."/>
            <person name="Slabakova V."/>
            <person name="Slabakova N."/>
            <person name="Moncheva S."/>
            <person name="Rodriguez-Valera F."/>
        </authorList>
    </citation>
    <scope>NUCLEOTIDE SEQUENCE</scope>
    <source>
        <strain evidence="7">BS307-5m-G49</strain>
    </source>
</reference>
<dbReference type="GO" id="GO:0046872">
    <property type="term" value="F:metal ion binding"/>
    <property type="evidence" value="ECO:0007669"/>
    <property type="project" value="UniProtKB-UniRule"/>
</dbReference>
<keyword evidence="4 6" id="KW-0520">NAD</keyword>
<dbReference type="GO" id="GO:0005737">
    <property type="term" value="C:cytoplasm"/>
    <property type="evidence" value="ECO:0007669"/>
    <property type="project" value="UniProtKB-SubCell"/>
</dbReference>
<keyword evidence="6" id="KW-0963">Cytoplasm</keyword>
<feature type="active site" description="Proton acceptor" evidence="6">
    <location>
        <position position="63"/>
    </location>
</feature>
<dbReference type="InterPro" id="IPR017438">
    <property type="entry name" value="ATP-NAD_kinase_N"/>
</dbReference>
<name>A0A937I4J3_9GAMM</name>
<keyword evidence="1 6" id="KW-0808">Transferase</keyword>
<evidence type="ECO:0000313" key="7">
    <source>
        <dbReference type="EMBL" id="MBL6811708.1"/>
    </source>
</evidence>